<reference evidence="2" key="1">
    <citation type="journal article" date="2020" name="Stud. Mycol.">
        <title>101 Dothideomycetes genomes: a test case for predicting lifestyles and emergence of pathogens.</title>
        <authorList>
            <person name="Haridas S."/>
            <person name="Albert R."/>
            <person name="Binder M."/>
            <person name="Bloem J."/>
            <person name="Labutti K."/>
            <person name="Salamov A."/>
            <person name="Andreopoulos B."/>
            <person name="Baker S."/>
            <person name="Barry K."/>
            <person name="Bills G."/>
            <person name="Bluhm B."/>
            <person name="Cannon C."/>
            <person name="Castanera R."/>
            <person name="Culley D."/>
            <person name="Daum C."/>
            <person name="Ezra D."/>
            <person name="Gonzalez J."/>
            <person name="Henrissat B."/>
            <person name="Kuo A."/>
            <person name="Liang C."/>
            <person name="Lipzen A."/>
            <person name="Lutzoni F."/>
            <person name="Magnuson J."/>
            <person name="Mondo S."/>
            <person name="Nolan M."/>
            <person name="Ohm R."/>
            <person name="Pangilinan J."/>
            <person name="Park H.-J."/>
            <person name="Ramirez L."/>
            <person name="Alfaro M."/>
            <person name="Sun H."/>
            <person name="Tritt A."/>
            <person name="Yoshinaga Y."/>
            <person name="Zwiers L.-H."/>
            <person name="Turgeon B."/>
            <person name="Goodwin S."/>
            <person name="Spatafora J."/>
            <person name="Crous P."/>
            <person name="Grigoriev I."/>
        </authorList>
    </citation>
    <scope>NUCLEOTIDE SEQUENCE</scope>
    <source>
        <strain evidence="2">CBS 109.77</strain>
    </source>
</reference>
<sequence>MSIVHHSSEALETLQDKLSSTQLVVLDSIPWDKVHFLSTKVDDLHQHSYRLYLGNIEQSEVYIHYIYPISPGRQPKIEYWTYEPKNGRKLNLLNEYNAVKAVQVKDIPFRGVKSEAKIKALAKYYFMRKGVRSDFELSVDAKLVRDLEGALRDWAKGNPEFAPVASSTTSVQPKSRSATDIASIPMVEKALNRGTENVSESRISDAEGQSTVPRLQPREGVQVSLLTSAMPPPLLPSKENGIPPAVPIIRGLSIGYAGGVQYEVPEESQELVATFGPTVTSSPSLSHPTAENTTLALETTLLPNTSPSQEMRSTLSTHTTNLIANLKSYNDSSMTPFQRTEKLRLLGDHLLSANSMRDKHDVEVESAHRREVEALRGRVRELEEELERFKWDEFEFGS</sequence>
<dbReference type="EMBL" id="MU001781">
    <property type="protein sequence ID" value="KAF2798539.1"/>
    <property type="molecule type" value="Genomic_DNA"/>
</dbReference>
<organism evidence="2 3">
    <name type="scientific">Melanomma pulvis-pyrius CBS 109.77</name>
    <dbReference type="NCBI Taxonomy" id="1314802"/>
    <lineage>
        <taxon>Eukaryota</taxon>
        <taxon>Fungi</taxon>
        <taxon>Dikarya</taxon>
        <taxon>Ascomycota</taxon>
        <taxon>Pezizomycotina</taxon>
        <taxon>Dothideomycetes</taxon>
        <taxon>Pleosporomycetidae</taxon>
        <taxon>Pleosporales</taxon>
        <taxon>Melanommataceae</taxon>
        <taxon>Melanomma</taxon>
    </lineage>
</organism>
<name>A0A6A6XQ99_9PLEO</name>
<proteinExistence type="predicted"/>
<protein>
    <submittedName>
        <fullName evidence="2">Uncharacterized protein</fullName>
    </submittedName>
</protein>
<evidence type="ECO:0000256" key="1">
    <source>
        <dbReference type="SAM" id="Coils"/>
    </source>
</evidence>
<keyword evidence="1" id="KW-0175">Coiled coil</keyword>
<evidence type="ECO:0000313" key="3">
    <source>
        <dbReference type="Proteomes" id="UP000799757"/>
    </source>
</evidence>
<feature type="coiled-coil region" evidence="1">
    <location>
        <begin position="365"/>
        <end position="392"/>
    </location>
</feature>
<gene>
    <name evidence="2" type="ORF">K505DRAFT_357385</name>
</gene>
<accession>A0A6A6XQ99</accession>
<dbReference type="AlphaFoldDB" id="A0A6A6XQ99"/>
<dbReference type="Proteomes" id="UP000799757">
    <property type="component" value="Unassembled WGS sequence"/>
</dbReference>
<keyword evidence="3" id="KW-1185">Reference proteome</keyword>
<evidence type="ECO:0000313" key="2">
    <source>
        <dbReference type="EMBL" id="KAF2798539.1"/>
    </source>
</evidence>